<gene>
    <name evidence="1" type="ORF">F5148DRAFT_1295660</name>
</gene>
<name>A0ACC0TRQ1_9AGAM</name>
<accession>A0ACC0TRQ1</accession>
<reference evidence="1" key="1">
    <citation type="submission" date="2021-03" db="EMBL/GenBank/DDBJ databases">
        <title>Evolutionary priming and transition to the ectomycorrhizal habit in an iconic lineage of mushroom-forming fungi: is preadaptation a requirement?</title>
        <authorList>
            <consortium name="DOE Joint Genome Institute"/>
            <person name="Looney B.P."/>
            <person name="Miyauchi S."/>
            <person name="Morin E."/>
            <person name="Drula E."/>
            <person name="Courty P.E."/>
            <person name="Chicoki N."/>
            <person name="Fauchery L."/>
            <person name="Kohler A."/>
            <person name="Kuo A."/>
            <person name="LaButti K."/>
            <person name="Pangilinan J."/>
            <person name="Lipzen A."/>
            <person name="Riley R."/>
            <person name="Andreopoulos W."/>
            <person name="He G."/>
            <person name="Johnson J."/>
            <person name="Barry K.W."/>
            <person name="Grigoriev I.V."/>
            <person name="Nagy L."/>
            <person name="Hibbett D."/>
            <person name="Henrissat B."/>
            <person name="Matheny P.B."/>
            <person name="Labbe J."/>
            <person name="Martin A.F."/>
        </authorList>
    </citation>
    <scope>NUCLEOTIDE SEQUENCE</scope>
    <source>
        <strain evidence="1">BPL698</strain>
    </source>
</reference>
<sequence length="119" mass="12860">MAATACHSSQSHRDHPNATDSLINTGGTAAPPGYQRGAVLITHNDCFTCHRIDTKLRGPSYLDISKKYGFNEGNVENLAHKIIYGGGGLWDTAVMTPHPNLVEEDAKAMAAYILSLNHQ</sequence>
<comment type="caution">
    <text evidence="1">The sequence shown here is derived from an EMBL/GenBank/DDBJ whole genome shotgun (WGS) entry which is preliminary data.</text>
</comment>
<dbReference type="Proteomes" id="UP001207468">
    <property type="component" value="Unassembled WGS sequence"/>
</dbReference>
<evidence type="ECO:0000313" key="2">
    <source>
        <dbReference type="Proteomes" id="UP001207468"/>
    </source>
</evidence>
<keyword evidence="2" id="KW-1185">Reference proteome</keyword>
<protein>
    <submittedName>
        <fullName evidence="1">Cytochrome c class I</fullName>
    </submittedName>
</protein>
<organism evidence="1 2">
    <name type="scientific">Russula earlei</name>
    <dbReference type="NCBI Taxonomy" id="71964"/>
    <lineage>
        <taxon>Eukaryota</taxon>
        <taxon>Fungi</taxon>
        <taxon>Dikarya</taxon>
        <taxon>Basidiomycota</taxon>
        <taxon>Agaricomycotina</taxon>
        <taxon>Agaricomycetes</taxon>
        <taxon>Russulales</taxon>
        <taxon>Russulaceae</taxon>
        <taxon>Russula</taxon>
    </lineage>
</organism>
<dbReference type="EMBL" id="JAGFNK010001302">
    <property type="protein sequence ID" value="KAI9432804.1"/>
    <property type="molecule type" value="Genomic_DNA"/>
</dbReference>
<proteinExistence type="predicted"/>
<evidence type="ECO:0000313" key="1">
    <source>
        <dbReference type="EMBL" id="KAI9432804.1"/>
    </source>
</evidence>